<reference evidence="3" key="1">
    <citation type="submission" date="2017-09" db="EMBL/GenBank/DDBJ databases">
        <title>Metaegenomics of thermophilic ammonia-oxidizing enrichment culture.</title>
        <authorList>
            <person name="Kato S."/>
            <person name="Suzuki K."/>
        </authorList>
    </citation>
    <scope>NUCLEOTIDE SEQUENCE [LARGE SCALE GENOMIC DNA]</scope>
</reference>
<gene>
    <name evidence="2" type="ORF">HRbin17_00058</name>
</gene>
<dbReference type="Proteomes" id="UP000236173">
    <property type="component" value="Unassembled WGS sequence"/>
</dbReference>
<comment type="caution">
    <text evidence="2">The sequence shown here is derived from an EMBL/GenBank/DDBJ whole genome shotgun (WGS) entry which is preliminary data.</text>
</comment>
<protein>
    <submittedName>
        <fullName evidence="2">Uncharacterized protein</fullName>
    </submittedName>
</protein>
<dbReference type="EMBL" id="BEHT01000001">
    <property type="protein sequence ID" value="GBC97571.1"/>
    <property type="molecule type" value="Genomic_DNA"/>
</dbReference>
<dbReference type="AlphaFoldDB" id="A0A2H5X8R6"/>
<sequence>MDEREHFPTTDPETPTASVHSEGDEQDTGIRVCHVESKTRYTITARLRQGDGLISVDGEPITVLIDQNVVARFAELMRTLQRERLRHWHIDLRFSDPSWRERLAPEVVAYALNEALTNLLARL</sequence>
<evidence type="ECO:0000313" key="2">
    <source>
        <dbReference type="EMBL" id="GBC97571.1"/>
    </source>
</evidence>
<feature type="region of interest" description="Disordered" evidence="1">
    <location>
        <begin position="1"/>
        <end position="29"/>
    </location>
</feature>
<name>A0A2H5X8R6_9BACT</name>
<evidence type="ECO:0000313" key="3">
    <source>
        <dbReference type="Proteomes" id="UP000236173"/>
    </source>
</evidence>
<proteinExistence type="predicted"/>
<accession>A0A2H5X8R6</accession>
<organism evidence="2 3">
    <name type="scientific">Candidatus Fervidibacter japonicus</name>
    <dbReference type="NCBI Taxonomy" id="2035412"/>
    <lineage>
        <taxon>Bacteria</taxon>
        <taxon>Candidatus Fervidibacterota</taxon>
        <taxon>Candidatus Fervidibacter</taxon>
    </lineage>
</organism>
<evidence type="ECO:0000256" key="1">
    <source>
        <dbReference type="SAM" id="MobiDB-lite"/>
    </source>
</evidence>